<sequence>MSKLTRASKEVKKVIHPNVIRSIIRAGGATTGPPLGPTLGQRGIPIAKFVTDFNNLTKDIKPGVPLPTRIHIDGKKFSIQIMEPATSFLIKQAAGIKRGKRPTDPLEAGWITHKHVYEIAKVKIEQESVKIRSVSLEDLCQSIAVQCDRMGVIIKREINSDEYEEFLKAHDEMEANYQKEKEEKLLEAKKKLAKKLLKESR</sequence>
<dbReference type="SMART" id="SM00649">
    <property type="entry name" value="RL11"/>
    <property type="match status" value="1"/>
</dbReference>
<feature type="domain" description="Large ribosomal subunit protein uL11 C-terminal" evidence="9">
    <location>
        <begin position="83"/>
        <end position="153"/>
    </location>
</feature>
<evidence type="ECO:0000259" key="10">
    <source>
        <dbReference type="Pfam" id="PF03946"/>
    </source>
</evidence>
<comment type="subunit">
    <text evidence="4">Component of the mitochondrial ribosome large subunit (39S) which comprises a 16S rRNA and about 50 distinct proteins.</text>
</comment>
<feature type="coiled-coil region" evidence="8">
    <location>
        <begin position="163"/>
        <end position="199"/>
    </location>
</feature>
<dbReference type="SUPFAM" id="SSF46906">
    <property type="entry name" value="Ribosomal protein L11, C-terminal domain"/>
    <property type="match status" value="1"/>
</dbReference>
<dbReference type="SUPFAM" id="SSF54747">
    <property type="entry name" value="Ribosomal L11/L12e N-terminal domain"/>
    <property type="match status" value="1"/>
</dbReference>
<dbReference type="PANTHER" id="PTHR11661:SF1">
    <property type="entry name" value="LARGE RIBOSOMAL SUBUNIT PROTEIN UL11M"/>
    <property type="match status" value="1"/>
</dbReference>
<organism evidence="11 12">
    <name type="scientific">Clavelina lepadiformis</name>
    <name type="common">Light-bulb sea squirt</name>
    <name type="synonym">Ascidia lepadiformis</name>
    <dbReference type="NCBI Taxonomy" id="159417"/>
    <lineage>
        <taxon>Eukaryota</taxon>
        <taxon>Metazoa</taxon>
        <taxon>Chordata</taxon>
        <taxon>Tunicata</taxon>
        <taxon>Ascidiacea</taxon>
        <taxon>Aplousobranchia</taxon>
        <taxon>Clavelinidae</taxon>
        <taxon>Clavelina</taxon>
    </lineage>
</organism>
<reference evidence="11 12" key="1">
    <citation type="submission" date="2024-02" db="EMBL/GenBank/DDBJ databases">
        <authorList>
            <person name="Daric V."/>
            <person name="Darras S."/>
        </authorList>
    </citation>
    <scope>NUCLEOTIDE SEQUENCE [LARGE SCALE GENOMIC DNA]</scope>
</reference>
<dbReference type="Pfam" id="PF00298">
    <property type="entry name" value="Ribosomal_L11"/>
    <property type="match status" value="1"/>
</dbReference>
<evidence type="ECO:0000256" key="3">
    <source>
        <dbReference type="ARBA" id="ARBA00023274"/>
    </source>
</evidence>
<evidence type="ECO:0000256" key="7">
    <source>
        <dbReference type="RuleBase" id="RU003978"/>
    </source>
</evidence>
<keyword evidence="3 7" id="KW-0687">Ribonucleoprotein</keyword>
<keyword evidence="2 7" id="KW-0689">Ribosomal protein</keyword>
<gene>
    <name evidence="11" type="ORF">CVLEPA_LOCUS28728</name>
</gene>
<dbReference type="InterPro" id="IPR036796">
    <property type="entry name" value="Ribosomal_uL11_N_sf"/>
</dbReference>
<evidence type="ECO:0000256" key="6">
    <source>
        <dbReference type="ARBA" id="ARBA00041455"/>
    </source>
</evidence>
<dbReference type="Gene3D" id="1.10.10.250">
    <property type="entry name" value="Ribosomal protein L11, C-terminal domain"/>
    <property type="match status" value="1"/>
</dbReference>
<keyword evidence="12" id="KW-1185">Reference proteome</keyword>
<evidence type="ECO:0000259" key="9">
    <source>
        <dbReference type="Pfam" id="PF00298"/>
    </source>
</evidence>
<dbReference type="Pfam" id="PF03946">
    <property type="entry name" value="Ribosomal_L11_N"/>
    <property type="match status" value="1"/>
</dbReference>
<dbReference type="InterPro" id="IPR020783">
    <property type="entry name" value="Ribosomal_uL11_C"/>
</dbReference>
<dbReference type="EMBL" id="CAWYQH010000152">
    <property type="protein sequence ID" value="CAK8695455.1"/>
    <property type="molecule type" value="Genomic_DNA"/>
</dbReference>
<name>A0ABP0GV72_CLALP</name>
<dbReference type="CDD" id="cd00349">
    <property type="entry name" value="Ribosomal_L11"/>
    <property type="match status" value="1"/>
</dbReference>
<keyword evidence="8" id="KW-0175">Coiled coil</keyword>
<dbReference type="InterPro" id="IPR020784">
    <property type="entry name" value="Ribosomal_uL11_N"/>
</dbReference>
<evidence type="ECO:0000313" key="12">
    <source>
        <dbReference type="Proteomes" id="UP001642483"/>
    </source>
</evidence>
<dbReference type="HAMAP" id="MF_00736">
    <property type="entry name" value="Ribosomal_uL11"/>
    <property type="match status" value="1"/>
</dbReference>
<dbReference type="InterPro" id="IPR036769">
    <property type="entry name" value="Ribosomal_uL11_C_sf"/>
</dbReference>
<comment type="caution">
    <text evidence="11">The sequence shown here is derived from an EMBL/GenBank/DDBJ whole genome shotgun (WGS) entry which is preliminary data.</text>
</comment>
<evidence type="ECO:0000256" key="4">
    <source>
        <dbReference type="ARBA" id="ARBA00038782"/>
    </source>
</evidence>
<dbReference type="Gene3D" id="3.30.1550.10">
    <property type="entry name" value="Ribosomal protein L11/L12, N-terminal domain"/>
    <property type="match status" value="1"/>
</dbReference>
<evidence type="ECO:0000256" key="1">
    <source>
        <dbReference type="ARBA" id="ARBA00010537"/>
    </source>
</evidence>
<evidence type="ECO:0000256" key="5">
    <source>
        <dbReference type="ARBA" id="ARBA00040104"/>
    </source>
</evidence>
<dbReference type="PANTHER" id="PTHR11661">
    <property type="entry name" value="60S RIBOSOMAL PROTEIN L12"/>
    <property type="match status" value="1"/>
</dbReference>
<dbReference type="Proteomes" id="UP001642483">
    <property type="component" value="Unassembled WGS sequence"/>
</dbReference>
<feature type="domain" description="Large ribosomal subunit protein uL11 N-terminal" evidence="10">
    <location>
        <begin position="21"/>
        <end position="77"/>
    </location>
</feature>
<dbReference type="InterPro" id="IPR000911">
    <property type="entry name" value="Ribosomal_uL11"/>
</dbReference>
<evidence type="ECO:0000256" key="8">
    <source>
        <dbReference type="SAM" id="Coils"/>
    </source>
</evidence>
<evidence type="ECO:0000313" key="11">
    <source>
        <dbReference type="EMBL" id="CAK8695455.1"/>
    </source>
</evidence>
<comment type="similarity">
    <text evidence="1 7">Belongs to the universal ribosomal protein uL11 family.</text>
</comment>
<evidence type="ECO:0000256" key="2">
    <source>
        <dbReference type="ARBA" id="ARBA00022980"/>
    </source>
</evidence>
<proteinExistence type="inferred from homology"/>
<accession>A0ABP0GV72</accession>
<protein>
    <recommendedName>
        <fullName evidence="5">Large ribosomal subunit protein uL11m</fullName>
    </recommendedName>
    <alternativeName>
        <fullName evidence="6">39S ribosomal protein L11, mitochondrial</fullName>
    </alternativeName>
</protein>